<gene>
    <name evidence="1" type="ORF">PIB30_051755</name>
</gene>
<reference evidence="1 2" key="1">
    <citation type="journal article" date="2023" name="Plants (Basel)">
        <title>Bridging the Gap: Combining Genomics and Transcriptomics Approaches to Understand Stylosanthes scabra, an Orphan Legume from the Brazilian Caatinga.</title>
        <authorList>
            <person name="Ferreira-Neto J.R.C."/>
            <person name="da Silva M.D."/>
            <person name="Binneck E."/>
            <person name="de Melo N.F."/>
            <person name="da Silva R.H."/>
            <person name="de Melo A.L.T.M."/>
            <person name="Pandolfi V."/>
            <person name="Bustamante F.O."/>
            <person name="Brasileiro-Vidal A.C."/>
            <person name="Benko-Iseppon A.M."/>
        </authorList>
    </citation>
    <scope>NUCLEOTIDE SEQUENCE [LARGE SCALE GENOMIC DNA]</scope>
    <source>
        <tissue evidence="1">Leaves</tissue>
    </source>
</reference>
<comment type="caution">
    <text evidence="1">The sequence shown here is derived from an EMBL/GenBank/DDBJ whole genome shotgun (WGS) entry which is preliminary data.</text>
</comment>
<organism evidence="1 2">
    <name type="scientific">Stylosanthes scabra</name>
    <dbReference type="NCBI Taxonomy" id="79078"/>
    <lineage>
        <taxon>Eukaryota</taxon>
        <taxon>Viridiplantae</taxon>
        <taxon>Streptophyta</taxon>
        <taxon>Embryophyta</taxon>
        <taxon>Tracheophyta</taxon>
        <taxon>Spermatophyta</taxon>
        <taxon>Magnoliopsida</taxon>
        <taxon>eudicotyledons</taxon>
        <taxon>Gunneridae</taxon>
        <taxon>Pentapetalae</taxon>
        <taxon>rosids</taxon>
        <taxon>fabids</taxon>
        <taxon>Fabales</taxon>
        <taxon>Fabaceae</taxon>
        <taxon>Papilionoideae</taxon>
        <taxon>50 kb inversion clade</taxon>
        <taxon>dalbergioids sensu lato</taxon>
        <taxon>Dalbergieae</taxon>
        <taxon>Pterocarpus clade</taxon>
        <taxon>Stylosanthes</taxon>
    </lineage>
</organism>
<keyword evidence="2" id="KW-1185">Reference proteome</keyword>
<name>A0ABU6ULF1_9FABA</name>
<protein>
    <submittedName>
        <fullName evidence="1">Uncharacterized protein</fullName>
    </submittedName>
</protein>
<evidence type="ECO:0000313" key="2">
    <source>
        <dbReference type="Proteomes" id="UP001341840"/>
    </source>
</evidence>
<accession>A0ABU6ULF1</accession>
<dbReference type="Proteomes" id="UP001341840">
    <property type="component" value="Unassembled WGS sequence"/>
</dbReference>
<proteinExistence type="predicted"/>
<sequence>MNNNIGCDFDDKAWKNIIRIMNMRVAFNDEWITTLVTYGVECLPFSHHVYLVARPFMEVAPLARHGRSRALVLILAGLSYGGQEYERQEHYGTVP</sequence>
<dbReference type="EMBL" id="JASCZI010121198">
    <property type="protein sequence ID" value="MED6160473.1"/>
    <property type="molecule type" value="Genomic_DNA"/>
</dbReference>
<evidence type="ECO:0000313" key="1">
    <source>
        <dbReference type="EMBL" id="MED6160473.1"/>
    </source>
</evidence>